<feature type="compositionally biased region" description="Basic and acidic residues" evidence="1">
    <location>
        <begin position="116"/>
        <end position="125"/>
    </location>
</feature>
<dbReference type="AlphaFoldDB" id="A0A016UEN6"/>
<evidence type="ECO:0000256" key="1">
    <source>
        <dbReference type="SAM" id="MobiDB-lite"/>
    </source>
</evidence>
<feature type="compositionally biased region" description="Low complexity" evidence="1">
    <location>
        <begin position="62"/>
        <end position="75"/>
    </location>
</feature>
<dbReference type="EMBL" id="JARK01001378">
    <property type="protein sequence ID" value="EYC13789.1"/>
    <property type="molecule type" value="Genomic_DNA"/>
</dbReference>
<protein>
    <submittedName>
        <fullName evidence="2">Uncharacterized protein</fullName>
    </submittedName>
</protein>
<gene>
    <name evidence="2" type="primary">Acey_s0042.g531</name>
    <name evidence="2" type="ORF">Y032_0042g531</name>
</gene>
<dbReference type="OrthoDB" id="10574327at2759"/>
<proteinExistence type="predicted"/>
<feature type="region of interest" description="Disordered" evidence="1">
    <location>
        <begin position="28"/>
        <end position="125"/>
    </location>
</feature>
<reference evidence="3" key="1">
    <citation type="journal article" date="2015" name="Nat. Genet.">
        <title>The genome and transcriptome of the zoonotic hookworm Ancylostoma ceylanicum identify infection-specific gene families.</title>
        <authorList>
            <person name="Schwarz E.M."/>
            <person name="Hu Y."/>
            <person name="Antoshechkin I."/>
            <person name="Miller M.M."/>
            <person name="Sternberg P.W."/>
            <person name="Aroian R.V."/>
        </authorList>
    </citation>
    <scope>NUCLEOTIDE SEQUENCE</scope>
    <source>
        <strain evidence="3">HY135</strain>
    </source>
</reference>
<evidence type="ECO:0000313" key="2">
    <source>
        <dbReference type="EMBL" id="EYC13789.1"/>
    </source>
</evidence>
<dbReference type="Proteomes" id="UP000024635">
    <property type="component" value="Unassembled WGS sequence"/>
</dbReference>
<comment type="caution">
    <text evidence="2">The sequence shown here is derived from an EMBL/GenBank/DDBJ whole genome shotgun (WGS) entry which is preliminary data.</text>
</comment>
<name>A0A016UEN6_9BILA</name>
<feature type="compositionally biased region" description="Basic residues" evidence="1">
    <location>
        <begin position="47"/>
        <end position="58"/>
    </location>
</feature>
<sequence>MIYLYCSIIATFFMAVFCCQRKIKLRERSPLKYNPDDPSTYPIEEKKKKKKKEKKDKKSSKQESTSLSSGKSGKSPAIGSRGVAEHEEASGADSPMRAPNDLETVGMITSAWGEVQEGRRTTEEQ</sequence>
<accession>A0A016UEN6</accession>
<evidence type="ECO:0000313" key="3">
    <source>
        <dbReference type="Proteomes" id="UP000024635"/>
    </source>
</evidence>
<organism evidence="2 3">
    <name type="scientific">Ancylostoma ceylanicum</name>
    <dbReference type="NCBI Taxonomy" id="53326"/>
    <lineage>
        <taxon>Eukaryota</taxon>
        <taxon>Metazoa</taxon>
        <taxon>Ecdysozoa</taxon>
        <taxon>Nematoda</taxon>
        <taxon>Chromadorea</taxon>
        <taxon>Rhabditida</taxon>
        <taxon>Rhabditina</taxon>
        <taxon>Rhabditomorpha</taxon>
        <taxon>Strongyloidea</taxon>
        <taxon>Ancylostomatidae</taxon>
        <taxon>Ancylostomatinae</taxon>
        <taxon>Ancylostoma</taxon>
    </lineage>
</organism>
<keyword evidence="3" id="KW-1185">Reference proteome</keyword>